<evidence type="ECO:0000313" key="2">
    <source>
        <dbReference type="EMBL" id="GAH64792.1"/>
    </source>
</evidence>
<comment type="caution">
    <text evidence="2">The sequence shown here is derived from an EMBL/GenBank/DDBJ whole genome shotgun (WGS) entry which is preliminary data.</text>
</comment>
<protein>
    <submittedName>
        <fullName evidence="2">Uncharacterized protein</fullName>
    </submittedName>
</protein>
<accession>X1H5W1</accession>
<name>X1H5W1_9ZZZZ</name>
<proteinExistence type="predicted"/>
<gene>
    <name evidence="2" type="ORF">S03H2_42731</name>
</gene>
<keyword evidence="1" id="KW-0812">Transmembrane</keyword>
<evidence type="ECO:0000256" key="1">
    <source>
        <dbReference type="SAM" id="Phobius"/>
    </source>
</evidence>
<sequence>MSMEEPEKLHEKTPQWFKEWHDRSFWHFKYHVESRLSTHNRLLWGIVITVVAGCILNLILG</sequence>
<organism evidence="2">
    <name type="scientific">marine sediment metagenome</name>
    <dbReference type="NCBI Taxonomy" id="412755"/>
    <lineage>
        <taxon>unclassified sequences</taxon>
        <taxon>metagenomes</taxon>
        <taxon>ecological metagenomes</taxon>
    </lineage>
</organism>
<feature type="transmembrane region" description="Helical" evidence="1">
    <location>
        <begin position="42"/>
        <end position="60"/>
    </location>
</feature>
<keyword evidence="1" id="KW-1133">Transmembrane helix</keyword>
<keyword evidence="1" id="KW-0472">Membrane</keyword>
<dbReference type="EMBL" id="BARU01026616">
    <property type="protein sequence ID" value="GAH64792.1"/>
    <property type="molecule type" value="Genomic_DNA"/>
</dbReference>
<dbReference type="AlphaFoldDB" id="X1H5W1"/>
<reference evidence="2" key="1">
    <citation type="journal article" date="2014" name="Front. Microbiol.">
        <title>High frequency of phylogenetically diverse reductive dehalogenase-homologous genes in deep subseafloor sedimentary metagenomes.</title>
        <authorList>
            <person name="Kawai M."/>
            <person name="Futagami T."/>
            <person name="Toyoda A."/>
            <person name="Takaki Y."/>
            <person name="Nishi S."/>
            <person name="Hori S."/>
            <person name="Arai W."/>
            <person name="Tsubouchi T."/>
            <person name="Morono Y."/>
            <person name="Uchiyama I."/>
            <person name="Ito T."/>
            <person name="Fujiyama A."/>
            <person name="Inagaki F."/>
            <person name="Takami H."/>
        </authorList>
    </citation>
    <scope>NUCLEOTIDE SEQUENCE</scope>
    <source>
        <strain evidence="2">Expedition CK06-06</strain>
    </source>
</reference>